<proteinExistence type="predicted"/>
<evidence type="ECO:0000313" key="3">
    <source>
        <dbReference type="Proteomes" id="UP000799436"/>
    </source>
</evidence>
<dbReference type="Proteomes" id="UP000799436">
    <property type="component" value="Unassembled WGS sequence"/>
</dbReference>
<reference evidence="2" key="1">
    <citation type="journal article" date="2020" name="Stud. Mycol.">
        <title>101 Dothideomycetes genomes: a test case for predicting lifestyles and emergence of pathogens.</title>
        <authorList>
            <person name="Haridas S."/>
            <person name="Albert R."/>
            <person name="Binder M."/>
            <person name="Bloem J."/>
            <person name="Labutti K."/>
            <person name="Salamov A."/>
            <person name="Andreopoulos B."/>
            <person name="Baker S."/>
            <person name="Barry K."/>
            <person name="Bills G."/>
            <person name="Bluhm B."/>
            <person name="Cannon C."/>
            <person name="Castanera R."/>
            <person name="Culley D."/>
            <person name="Daum C."/>
            <person name="Ezra D."/>
            <person name="Gonzalez J."/>
            <person name="Henrissat B."/>
            <person name="Kuo A."/>
            <person name="Liang C."/>
            <person name="Lipzen A."/>
            <person name="Lutzoni F."/>
            <person name="Magnuson J."/>
            <person name="Mondo S."/>
            <person name="Nolan M."/>
            <person name="Ohm R."/>
            <person name="Pangilinan J."/>
            <person name="Park H.-J."/>
            <person name="Ramirez L."/>
            <person name="Alfaro M."/>
            <person name="Sun H."/>
            <person name="Tritt A."/>
            <person name="Yoshinaga Y."/>
            <person name="Zwiers L.-H."/>
            <person name="Turgeon B."/>
            <person name="Goodwin S."/>
            <person name="Spatafora J."/>
            <person name="Crous P."/>
            <person name="Grigoriev I."/>
        </authorList>
    </citation>
    <scope>NUCLEOTIDE SEQUENCE</scope>
    <source>
        <strain evidence="2">CBS 116005</strain>
    </source>
</reference>
<feature type="non-terminal residue" evidence="2">
    <location>
        <position position="126"/>
    </location>
</feature>
<evidence type="ECO:0000313" key="2">
    <source>
        <dbReference type="EMBL" id="KAF2772600.1"/>
    </source>
</evidence>
<organism evidence="2 3">
    <name type="scientific">Teratosphaeria nubilosa</name>
    <dbReference type="NCBI Taxonomy" id="161662"/>
    <lineage>
        <taxon>Eukaryota</taxon>
        <taxon>Fungi</taxon>
        <taxon>Dikarya</taxon>
        <taxon>Ascomycota</taxon>
        <taxon>Pezizomycotina</taxon>
        <taxon>Dothideomycetes</taxon>
        <taxon>Dothideomycetidae</taxon>
        <taxon>Mycosphaerellales</taxon>
        <taxon>Teratosphaeriaceae</taxon>
        <taxon>Teratosphaeria</taxon>
    </lineage>
</organism>
<name>A0A6G1LJ09_9PEZI</name>
<feature type="region of interest" description="Disordered" evidence="1">
    <location>
        <begin position="67"/>
        <end position="126"/>
    </location>
</feature>
<gene>
    <name evidence="2" type="ORF">EJ03DRAFT_266582</name>
</gene>
<dbReference type="EMBL" id="ML995814">
    <property type="protein sequence ID" value="KAF2772600.1"/>
    <property type="molecule type" value="Genomic_DNA"/>
</dbReference>
<protein>
    <submittedName>
        <fullName evidence="2">Uncharacterized protein</fullName>
    </submittedName>
</protein>
<evidence type="ECO:0000256" key="1">
    <source>
        <dbReference type="SAM" id="MobiDB-lite"/>
    </source>
</evidence>
<keyword evidence="3" id="KW-1185">Reference proteome</keyword>
<sequence>MRSTAANVPHDAAIEQCLRRVVRDALKNDMEMTVKKARAHAEEELALDAGFFKDTPAWKERSKDIITAAVEDPSSPEKAQKNASKPTAKAKAGTKRKSDDAQPVKKRQKKAAPPASDEEDVVNDSE</sequence>
<accession>A0A6G1LJ09</accession>
<dbReference type="OrthoDB" id="552755at2759"/>
<feature type="compositionally biased region" description="Acidic residues" evidence="1">
    <location>
        <begin position="116"/>
        <end position="126"/>
    </location>
</feature>
<dbReference type="AlphaFoldDB" id="A0A6G1LJ09"/>